<evidence type="ECO:0000256" key="1">
    <source>
        <dbReference type="SAM" id="MobiDB-lite"/>
    </source>
</evidence>
<dbReference type="Proteomes" id="UP001553843">
    <property type="component" value="Unassembled WGS sequence"/>
</dbReference>
<reference evidence="3 4" key="1">
    <citation type="submission" date="2024-06" db="EMBL/GenBank/DDBJ databases">
        <title>The Natural Products Discovery Center: Release of the First 8490 Sequenced Strains for Exploring Actinobacteria Biosynthetic Diversity.</title>
        <authorList>
            <person name="Kalkreuter E."/>
            <person name="Kautsar S.A."/>
            <person name="Yang D."/>
            <person name="Bader C.D."/>
            <person name="Teijaro C.N."/>
            <person name="Fluegel L."/>
            <person name="Davis C.M."/>
            <person name="Simpson J.R."/>
            <person name="Lauterbach L."/>
            <person name="Steele A.D."/>
            <person name="Gui C."/>
            <person name="Meng S."/>
            <person name="Li G."/>
            <person name="Viehrig K."/>
            <person name="Ye F."/>
            <person name="Su P."/>
            <person name="Kiefer A.F."/>
            <person name="Nichols A."/>
            <person name="Cepeda A.J."/>
            <person name="Yan W."/>
            <person name="Fan B."/>
            <person name="Jiang Y."/>
            <person name="Adhikari A."/>
            <person name="Zheng C.-J."/>
            <person name="Schuster L."/>
            <person name="Cowan T.M."/>
            <person name="Smanski M.J."/>
            <person name="Chevrette M.G."/>
            <person name="De Carvalho L.P.S."/>
            <person name="Shen B."/>
        </authorList>
    </citation>
    <scope>NUCLEOTIDE SEQUENCE [LARGE SCALE GENOMIC DNA]</scope>
    <source>
        <strain evidence="3 4">NPDC047833</strain>
    </source>
</reference>
<sequence>MNRRPTLLVAAALTAVAALSLSACGSGDEGGKDNEKIAGADAGGKERESPSAKVSDDGIERPKVTLPKGDKIIFAPETTGEAKTDAVLRDNAEYLRAIDEAIEKQDPKSEAIVFYSKDSALLGTVDWVSGFIKDGTTVTGTVRYFNRKVVFSKDGSAGLTYCADESKGYTKDRKTQKVNVTKPTKNSYVFYNDRLRKNAKGVWQVTKSTSERGSEVCQP</sequence>
<gene>
    <name evidence="3" type="ORF">AB0887_35925</name>
</gene>
<protein>
    <recommendedName>
        <fullName evidence="5">Lipoprotein</fullName>
    </recommendedName>
</protein>
<evidence type="ECO:0000313" key="4">
    <source>
        <dbReference type="Proteomes" id="UP001553843"/>
    </source>
</evidence>
<organism evidence="3 4">
    <name type="scientific">Streptomyces huasconensis</name>
    <dbReference type="NCBI Taxonomy" id="1854574"/>
    <lineage>
        <taxon>Bacteria</taxon>
        <taxon>Bacillati</taxon>
        <taxon>Actinomycetota</taxon>
        <taxon>Actinomycetes</taxon>
        <taxon>Kitasatosporales</taxon>
        <taxon>Streptomycetaceae</taxon>
        <taxon>Streptomyces</taxon>
    </lineage>
</organism>
<dbReference type="PROSITE" id="PS51257">
    <property type="entry name" value="PROKAR_LIPOPROTEIN"/>
    <property type="match status" value="1"/>
</dbReference>
<dbReference type="EMBL" id="JBEYRS010000024">
    <property type="protein sequence ID" value="MEW2367315.1"/>
    <property type="molecule type" value="Genomic_DNA"/>
</dbReference>
<proteinExistence type="predicted"/>
<feature type="compositionally biased region" description="Basic and acidic residues" evidence="1">
    <location>
        <begin position="29"/>
        <end position="61"/>
    </location>
</feature>
<name>A0ABV3M6Y8_9ACTN</name>
<feature type="region of interest" description="Disordered" evidence="1">
    <location>
        <begin position="23"/>
        <end position="61"/>
    </location>
</feature>
<accession>A0ABV3M6Y8</accession>
<evidence type="ECO:0000313" key="3">
    <source>
        <dbReference type="EMBL" id="MEW2367315.1"/>
    </source>
</evidence>
<keyword evidence="2" id="KW-0732">Signal</keyword>
<feature type="chain" id="PRO_5046632736" description="Lipoprotein" evidence="2">
    <location>
        <begin position="26"/>
        <end position="219"/>
    </location>
</feature>
<evidence type="ECO:0000256" key="2">
    <source>
        <dbReference type="SAM" id="SignalP"/>
    </source>
</evidence>
<keyword evidence="4" id="KW-1185">Reference proteome</keyword>
<feature type="signal peptide" evidence="2">
    <location>
        <begin position="1"/>
        <end position="25"/>
    </location>
</feature>
<comment type="caution">
    <text evidence="3">The sequence shown here is derived from an EMBL/GenBank/DDBJ whole genome shotgun (WGS) entry which is preliminary data.</text>
</comment>
<evidence type="ECO:0008006" key="5">
    <source>
        <dbReference type="Google" id="ProtNLM"/>
    </source>
</evidence>
<dbReference type="RefSeq" id="WP_359782291.1">
    <property type="nucleotide sequence ID" value="NZ_JBEYRR010000011.1"/>
</dbReference>